<evidence type="ECO:0000259" key="3">
    <source>
        <dbReference type="Pfam" id="PF13400"/>
    </source>
</evidence>
<keyword evidence="5" id="KW-1185">Reference proteome</keyword>
<name>A0A9J7BQ74_9BACT</name>
<evidence type="ECO:0000256" key="1">
    <source>
        <dbReference type="SAM" id="MobiDB-lite"/>
    </source>
</evidence>
<feature type="transmembrane region" description="Helical" evidence="2">
    <location>
        <begin position="12"/>
        <end position="36"/>
    </location>
</feature>
<evidence type="ECO:0000313" key="5">
    <source>
        <dbReference type="Proteomes" id="UP001059380"/>
    </source>
</evidence>
<protein>
    <submittedName>
        <fullName evidence="4">Pilus assembly protein TadG-related protein</fullName>
    </submittedName>
</protein>
<dbReference type="Proteomes" id="UP001059380">
    <property type="component" value="Chromosome"/>
</dbReference>
<accession>A0A9J7BQ74</accession>
<evidence type="ECO:0000313" key="4">
    <source>
        <dbReference type="EMBL" id="UWZ84705.1"/>
    </source>
</evidence>
<dbReference type="InterPro" id="IPR028087">
    <property type="entry name" value="Tad_N"/>
</dbReference>
<feature type="domain" description="Putative Flp pilus-assembly TadG-like N-terminal" evidence="3">
    <location>
        <begin position="9"/>
        <end position="54"/>
    </location>
</feature>
<gene>
    <name evidence="4" type="ORF">MOP44_01930</name>
</gene>
<reference evidence="4" key="1">
    <citation type="submission" date="2021-04" db="EMBL/GenBank/DDBJ databases">
        <title>Phylogenetic analysis of Acidobacteriaceae.</title>
        <authorList>
            <person name="Qiu L."/>
            <person name="Zhang Q."/>
        </authorList>
    </citation>
    <scope>NUCLEOTIDE SEQUENCE</scope>
    <source>
        <strain evidence="4">DSM 25168</strain>
    </source>
</reference>
<dbReference type="AlphaFoldDB" id="A0A9J7BQ74"/>
<keyword evidence="2" id="KW-0812">Transmembrane</keyword>
<dbReference type="RefSeq" id="WP_260794211.1">
    <property type="nucleotide sequence ID" value="NZ_CP093313.1"/>
</dbReference>
<keyword evidence="2" id="KW-0472">Membrane</keyword>
<dbReference type="KEGG" id="orp:MOP44_01930"/>
<feature type="compositionally biased region" description="Polar residues" evidence="1">
    <location>
        <begin position="220"/>
        <end position="234"/>
    </location>
</feature>
<dbReference type="EMBL" id="CP093313">
    <property type="protein sequence ID" value="UWZ84705.1"/>
    <property type="molecule type" value="Genomic_DNA"/>
</dbReference>
<proteinExistence type="predicted"/>
<evidence type="ECO:0000256" key="2">
    <source>
        <dbReference type="SAM" id="Phobius"/>
    </source>
</evidence>
<feature type="region of interest" description="Disordered" evidence="1">
    <location>
        <begin position="214"/>
        <end position="234"/>
    </location>
</feature>
<dbReference type="Pfam" id="PF13400">
    <property type="entry name" value="Tad"/>
    <property type="match status" value="1"/>
</dbReference>
<organism evidence="4 5">
    <name type="scientific">Occallatibacter riparius</name>
    <dbReference type="NCBI Taxonomy" id="1002689"/>
    <lineage>
        <taxon>Bacteria</taxon>
        <taxon>Pseudomonadati</taxon>
        <taxon>Acidobacteriota</taxon>
        <taxon>Terriglobia</taxon>
        <taxon>Terriglobales</taxon>
        <taxon>Acidobacteriaceae</taxon>
        <taxon>Occallatibacter</taxon>
    </lineage>
</organism>
<keyword evidence="2" id="KW-1133">Transmembrane helix</keyword>
<sequence length="441" mass="44904">MKIVREEEGATLVLVALSMTVLLGFVGLATDVGILLRQRRIAQTVADSAALAGVTESMYEGSPSSVTSGMYTAASHDATMNGFTPGSSNGAANSANGLTLTLRVAPTISGYSGSGLVQATASFATPTIFMNLFGIHSLNVASTAIASNLLNSDGCFNVQNGEGLANPAATMGGSSQLFGQNCGVTINGNLSMGGSSNINAKFVTASGTITNGGSSSITGPVSQNAPPTSDPLSKLQQTANQPQIDTTAKTCTAPSGTGMSCIYNFNSGNLSGTLQSNTMYVFDKNVNGGNGPSITGSVTGSNVTIYLADNIPFSFANNGNLNLTPPGYGHPCAGSLNPLCGVLFDAPSDGANGKGTYTCSHGKGNNYGNPAEIYFDFGSSTSDLEGVIYAPYMQLFVQDQGASTKLANDVIIGNFCSQAATLKIQGYDSSDSPLARVGLIY</sequence>